<dbReference type="PATRIC" id="fig|1280953.3.peg.1988"/>
<accession>A0A059G6Q0</accession>
<evidence type="ECO:0000259" key="2">
    <source>
        <dbReference type="Pfam" id="PF01370"/>
    </source>
</evidence>
<reference evidence="3 4" key="1">
    <citation type="journal article" date="2014" name="Antonie Van Leeuwenhoek">
        <title>Hyphomonas beringensis sp. nov. and Hyphomonas chukchiensis sp. nov., isolated from surface seawater of the Bering Sea and Chukchi Sea.</title>
        <authorList>
            <person name="Li C."/>
            <person name="Lai Q."/>
            <person name="Li G."/>
            <person name="Dong C."/>
            <person name="Wang J."/>
            <person name="Liao Y."/>
            <person name="Shao Z."/>
        </authorList>
    </citation>
    <scope>NUCLEOTIDE SEQUENCE [LARGE SCALE GENOMIC DNA]</scope>
    <source>
        <strain evidence="3 4">SCH89</strain>
    </source>
</reference>
<dbReference type="PANTHER" id="PTHR10366">
    <property type="entry name" value="NAD DEPENDENT EPIMERASE/DEHYDRATASE"/>
    <property type="match status" value="1"/>
</dbReference>
<dbReference type="OrthoDB" id="9778052at2"/>
<dbReference type="InterPro" id="IPR001509">
    <property type="entry name" value="Epimerase_deHydtase"/>
</dbReference>
<evidence type="ECO:0000313" key="4">
    <source>
        <dbReference type="Proteomes" id="UP000024942"/>
    </source>
</evidence>
<dbReference type="FunFam" id="3.40.50.720:FF:000085">
    <property type="entry name" value="Dihydroflavonol reductase"/>
    <property type="match status" value="1"/>
</dbReference>
<dbReference type="Proteomes" id="UP000024942">
    <property type="component" value="Unassembled WGS sequence"/>
</dbReference>
<evidence type="ECO:0000313" key="3">
    <source>
        <dbReference type="EMBL" id="KDA02512.1"/>
    </source>
</evidence>
<keyword evidence="1" id="KW-0560">Oxidoreductase</keyword>
<protein>
    <submittedName>
        <fullName evidence="3">NAD-dependent epimerase/dehydratase family protein</fullName>
    </submittedName>
</protein>
<evidence type="ECO:0000256" key="1">
    <source>
        <dbReference type="ARBA" id="ARBA00023002"/>
    </source>
</evidence>
<dbReference type="eggNOG" id="COG0451">
    <property type="taxonomic scope" value="Bacteria"/>
</dbReference>
<dbReference type="InterPro" id="IPR050425">
    <property type="entry name" value="NAD(P)_dehydrat-like"/>
</dbReference>
<sequence length="338" mass="36256">MSTPVPNYDTSAPVLVTGATGYVAGWLVSRLLDEGFSVHAAVRDPSNTEKTGPLQKLADAKPGTIRFFKADLLEPGSYAEAMQGCAVVFHTASPFTVNVADPQRDLVDPALKGTRNVLDSANAIDSVRRVVVTSSCAAIYGVIEDVAKASGGVLTEDDWNTSSSLTVTPYNYSKTLAERAAWDMAGAQDRWKLVVINPALVLGPGINPDQTSESFNYIKAFGNGAMKDGAPPREIGMVDVKDVAEAHMMAGFVPEAEGRHITFAEAHDFLYIANVLRERFGDDWPFPTKDAPSDGPKLPWKADNSKSRRALGLTYHPVSDAIADMFAQQVEAGAIARP</sequence>
<feature type="domain" description="NAD-dependent epimerase/dehydratase" evidence="2">
    <location>
        <begin position="14"/>
        <end position="250"/>
    </location>
</feature>
<dbReference type="STRING" id="1280953.HOC_09839"/>
<comment type="caution">
    <text evidence="3">The sequence shown here is derived from an EMBL/GenBank/DDBJ whole genome shotgun (WGS) entry which is preliminary data.</text>
</comment>
<dbReference type="SUPFAM" id="SSF51735">
    <property type="entry name" value="NAD(P)-binding Rossmann-fold domains"/>
    <property type="match status" value="1"/>
</dbReference>
<dbReference type="Pfam" id="PF01370">
    <property type="entry name" value="Epimerase"/>
    <property type="match status" value="1"/>
</dbReference>
<dbReference type="GO" id="GO:0016616">
    <property type="term" value="F:oxidoreductase activity, acting on the CH-OH group of donors, NAD or NADP as acceptor"/>
    <property type="evidence" value="ECO:0007669"/>
    <property type="project" value="TreeGrafter"/>
</dbReference>
<dbReference type="AlphaFoldDB" id="A0A059G6Q0"/>
<dbReference type="InterPro" id="IPR036291">
    <property type="entry name" value="NAD(P)-bd_dom_sf"/>
</dbReference>
<dbReference type="Gene3D" id="3.40.50.720">
    <property type="entry name" value="NAD(P)-binding Rossmann-like Domain"/>
    <property type="match status" value="1"/>
</dbReference>
<organism evidence="3 4">
    <name type="scientific">Hyphomonas oceanitis SCH89</name>
    <dbReference type="NCBI Taxonomy" id="1280953"/>
    <lineage>
        <taxon>Bacteria</taxon>
        <taxon>Pseudomonadati</taxon>
        <taxon>Pseudomonadota</taxon>
        <taxon>Alphaproteobacteria</taxon>
        <taxon>Hyphomonadales</taxon>
        <taxon>Hyphomonadaceae</taxon>
        <taxon>Hyphomonas</taxon>
    </lineage>
</organism>
<dbReference type="PANTHER" id="PTHR10366:SF812">
    <property type="entry name" value="VPS9 DOMAIN-CONTAINING PROTEIN"/>
    <property type="match status" value="1"/>
</dbReference>
<keyword evidence="4" id="KW-1185">Reference proteome</keyword>
<dbReference type="RefSeq" id="WP_035538009.1">
    <property type="nucleotide sequence ID" value="NZ_ARYL01000013.1"/>
</dbReference>
<gene>
    <name evidence="3" type="ORF">HOC_09839</name>
</gene>
<name>A0A059G6Q0_9PROT</name>
<dbReference type="EMBL" id="ARYL01000013">
    <property type="protein sequence ID" value="KDA02512.1"/>
    <property type="molecule type" value="Genomic_DNA"/>
</dbReference>
<proteinExistence type="predicted"/>